<name>A0A7I7QVR5_9MYCO</name>
<dbReference type="AlphaFoldDB" id="A0A7I7QVR5"/>
<dbReference type="KEGG" id="msei:MSEDJ_42160"/>
<keyword evidence="2" id="KW-1185">Reference proteome</keyword>
<evidence type="ECO:0000313" key="1">
    <source>
        <dbReference type="EMBL" id="BBY30120.1"/>
    </source>
</evidence>
<dbReference type="SUPFAM" id="SSF51366">
    <property type="entry name" value="Ribulose-phoshate binding barrel"/>
    <property type="match status" value="1"/>
</dbReference>
<gene>
    <name evidence="1" type="ORF">MSEDJ_42160</name>
</gene>
<proteinExistence type="predicted"/>
<reference evidence="1 2" key="1">
    <citation type="journal article" date="2019" name="Emerg. Microbes Infect.">
        <title>Comprehensive subspecies identification of 175 nontuberculous mycobacteria species based on 7547 genomic profiles.</title>
        <authorList>
            <person name="Matsumoto Y."/>
            <person name="Kinjo T."/>
            <person name="Motooka D."/>
            <person name="Nabeya D."/>
            <person name="Jung N."/>
            <person name="Uechi K."/>
            <person name="Horii T."/>
            <person name="Iida T."/>
            <person name="Fujita J."/>
            <person name="Nakamura S."/>
        </authorList>
    </citation>
    <scope>NUCLEOTIDE SEQUENCE [LARGE SCALE GENOMIC DNA]</scope>
    <source>
        <strain evidence="1 2">JCM 17899</strain>
    </source>
</reference>
<accession>A0A7I7QVR5</accession>
<dbReference type="InterPro" id="IPR011060">
    <property type="entry name" value="RibuloseP-bd_barrel"/>
</dbReference>
<dbReference type="EMBL" id="AP022588">
    <property type="protein sequence ID" value="BBY30120.1"/>
    <property type="molecule type" value="Genomic_DNA"/>
</dbReference>
<evidence type="ECO:0008006" key="3">
    <source>
        <dbReference type="Google" id="ProtNLM"/>
    </source>
</evidence>
<dbReference type="Gene3D" id="3.20.20.70">
    <property type="entry name" value="Aldolase class I"/>
    <property type="match status" value="1"/>
</dbReference>
<protein>
    <recommendedName>
        <fullName evidence="3">Ribulose phosphate epimerase</fullName>
    </recommendedName>
</protein>
<sequence length="218" mass="22706">MTAPAVLAPWHRDYPGLIAGSMYAAAPGDRLAAATALAHAGMTIHADLMAVGEGLPEGVALDDLRAAADRVLPARIDVHLIGSADFVDDVLDDVLATGPARVILPWDAFTDGRAAAIRAADAGAWITVWDEWDGVTDGPHWPAAPDGVLVMLIEPGTSDRCRIARLNLVTACTVGHPELPVMVDGGVTEVIAPLCVTAGVTQMVVGRALLNSNRREAT</sequence>
<evidence type="ECO:0000313" key="2">
    <source>
        <dbReference type="Proteomes" id="UP000467193"/>
    </source>
</evidence>
<dbReference type="RefSeq" id="WP_163799386.1">
    <property type="nucleotide sequence ID" value="NZ_AP022588.1"/>
</dbReference>
<dbReference type="Proteomes" id="UP000467193">
    <property type="component" value="Chromosome"/>
</dbReference>
<organism evidence="1 2">
    <name type="scientific">Mycolicibacterium sediminis</name>
    <dbReference type="NCBI Taxonomy" id="1286180"/>
    <lineage>
        <taxon>Bacteria</taxon>
        <taxon>Bacillati</taxon>
        <taxon>Actinomycetota</taxon>
        <taxon>Actinomycetes</taxon>
        <taxon>Mycobacteriales</taxon>
        <taxon>Mycobacteriaceae</taxon>
        <taxon>Mycolicibacterium</taxon>
    </lineage>
</organism>
<dbReference type="InterPro" id="IPR013785">
    <property type="entry name" value="Aldolase_TIM"/>
</dbReference>